<accession>A0A978VNW7</accession>
<dbReference type="AlphaFoldDB" id="A0A978VNW7"/>
<dbReference type="GO" id="GO:0022857">
    <property type="term" value="F:transmembrane transporter activity"/>
    <property type="evidence" value="ECO:0007669"/>
    <property type="project" value="InterPro"/>
</dbReference>
<feature type="transmembrane region" description="Helical" evidence="6">
    <location>
        <begin position="268"/>
        <end position="287"/>
    </location>
</feature>
<evidence type="ECO:0000256" key="3">
    <source>
        <dbReference type="ARBA" id="ARBA00022692"/>
    </source>
</evidence>
<name>A0A978VNW7_ZIZJJ</name>
<evidence type="ECO:0000256" key="6">
    <source>
        <dbReference type="RuleBase" id="RU363077"/>
    </source>
</evidence>
<keyword evidence="5 6" id="KW-0472">Membrane</keyword>
<evidence type="ECO:0000259" key="7">
    <source>
        <dbReference type="Pfam" id="PF00892"/>
    </source>
</evidence>
<dbReference type="GO" id="GO:0016020">
    <property type="term" value="C:membrane"/>
    <property type="evidence" value="ECO:0007669"/>
    <property type="project" value="UniProtKB-SubCell"/>
</dbReference>
<dbReference type="InterPro" id="IPR037185">
    <property type="entry name" value="EmrE-like"/>
</dbReference>
<reference evidence="8" key="1">
    <citation type="journal article" date="2021" name="Front. Plant Sci.">
        <title>Chromosome-Scale Genome Assembly for Chinese Sour Jujube and Insights Into Its Genome Evolution and Domestication Signature.</title>
        <authorList>
            <person name="Shen L.-Y."/>
            <person name="Luo H."/>
            <person name="Wang X.-L."/>
            <person name="Wang X.-M."/>
            <person name="Qiu X.-J."/>
            <person name="Liu H."/>
            <person name="Zhou S.-S."/>
            <person name="Jia K.-H."/>
            <person name="Nie S."/>
            <person name="Bao Y.-T."/>
            <person name="Zhang R.-G."/>
            <person name="Yun Q.-Z."/>
            <person name="Chai Y.-H."/>
            <person name="Lu J.-Y."/>
            <person name="Li Y."/>
            <person name="Zhao S.-W."/>
            <person name="Mao J.-F."/>
            <person name="Jia S.-G."/>
            <person name="Mao Y.-M."/>
        </authorList>
    </citation>
    <scope>NUCLEOTIDE SEQUENCE</scope>
    <source>
        <strain evidence="8">AT0</strain>
        <tissue evidence="8">Leaf</tissue>
    </source>
</reference>
<evidence type="ECO:0000256" key="1">
    <source>
        <dbReference type="ARBA" id="ARBA00004141"/>
    </source>
</evidence>
<evidence type="ECO:0000313" key="9">
    <source>
        <dbReference type="Proteomes" id="UP000813462"/>
    </source>
</evidence>
<dbReference type="SUPFAM" id="SSF103481">
    <property type="entry name" value="Multidrug resistance efflux transporter EmrE"/>
    <property type="match status" value="2"/>
</dbReference>
<feature type="transmembrane region" description="Helical" evidence="6">
    <location>
        <begin position="202"/>
        <end position="225"/>
    </location>
</feature>
<dbReference type="EMBL" id="JAEACU010000003">
    <property type="protein sequence ID" value="KAH7537242.1"/>
    <property type="molecule type" value="Genomic_DNA"/>
</dbReference>
<evidence type="ECO:0000256" key="2">
    <source>
        <dbReference type="ARBA" id="ARBA00007635"/>
    </source>
</evidence>
<evidence type="ECO:0000256" key="5">
    <source>
        <dbReference type="ARBA" id="ARBA00023136"/>
    </source>
</evidence>
<feature type="transmembrane region" description="Helical" evidence="6">
    <location>
        <begin position="293"/>
        <end position="312"/>
    </location>
</feature>
<comment type="similarity">
    <text evidence="2 6">Belongs to the drug/metabolite transporter (DMT) superfamily. Plant drug/metabolite exporter (P-DME) (TC 2.A.7.4) family.</text>
</comment>
<comment type="caution">
    <text evidence="8">The sequence shown here is derived from an EMBL/GenBank/DDBJ whole genome shotgun (WGS) entry which is preliminary data.</text>
</comment>
<feature type="transmembrane region" description="Helical" evidence="6">
    <location>
        <begin position="87"/>
        <end position="107"/>
    </location>
</feature>
<sequence>MLKAGSDAVGGLMGISSIFSFKDAVGGLMGLSIISKFALNQGMSQHVLVVYRHVIATAVIAPFAIFLDRLVIDQNLFYTGMKLTTATFAAAISNVYPAFAFAMAWVLRLEKVKIRSVHSLAKILGTIVTVGGVMFMTLVRGPTLNLPWVKQNTHQESSKLADHLSNKQDPVKGALMITAGSFCRSAFIILQAITLKSYPAELSLTALICLMGAMEGSVVALALEWGNPSAWAIHMDFMLLSALYSGIVCSGIAYYIQGIVMKERGPVFVTAFNPLWMVIVAILGSLLLSEITYFGRVIGAVIIVTGLYVVLWGKSKDHDLQSESEPADINNKLATIDEEMTIKTTKNQESLAMDGRREDESV</sequence>
<evidence type="ECO:0000256" key="4">
    <source>
        <dbReference type="ARBA" id="ARBA00022989"/>
    </source>
</evidence>
<keyword evidence="4 6" id="KW-1133">Transmembrane helix</keyword>
<gene>
    <name evidence="8" type="ORF">FEM48_Zijuj03G0072200</name>
</gene>
<dbReference type="Proteomes" id="UP000813462">
    <property type="component" value="Unassembled WGS sequence"/>
</dbReference>
<feature type="transmembrane region" description="Helical" evidence="6">
    <location>
        <begin position="46"/>
        <end position="67"/>
    </location>
</feature>
<feature type="domain" description="EamA" evidence="7">
    <location>
        <begin position="172"/>
        <end position="311"/>
    </location>
</feature>
<dbReference type="Pfam" id="PF00892">
    <property type="entry name" value="EamA"/>
    <property type="match status" value="1"/>
</dbReference>
<dbReference type="InterPro" id="IPR030184">
    <property type="entry name" value="WAT1-related"/>
</dbReference>
<comment type="subcellular location">
    <subcellularLocation>
        <location evidence="1 6">Membrane</location>
        <topology evidence="1 6">Multi-pass membrane protein</topology>
    </subcellularLocation>
</comment>
<feature type="transmembrane region" description="Helical" evidence="6">
    <location>
        <begin position="174"/>
        <end position="195"/>
    </location>
</feature>
<feature type="transmembrane region" description="Helical" evidence="6">
    <location>
        <begin position="12"/>
        <end position="34"/>
    </location>
</feature>
<feature type="transmembrane region" description="Helical" evidence="6">
    <location>
        <begin position="119"/>
        <end position="139"/>
    </location>
</feature>
<protein>
    <recommendedName>
        <fullName evidence="6">WAT1-related protein</fullName>
    </recommendedName>
</protein>
<keyword evidence="3 6" id="KW-0812">Transmembrane</keyword>
<dbReference type="PANTHER" id="PTHR31218">
    <property type="entry name" value="WAT1-RELATED PROTEIN"/>
    <property type="match status" value="1"/>
</dbReference>
<dbReference type="InterPro" id="IPR000620">
    <property type="entry name" value="EamA_dom"/>
</dbReference>
<organism evidence="8 9">
    <name type="scientific">Ziziphus jujuba var. spinosa</name>
    <dbReference type="NCBI Taxonomy" id="714518"/>
    <lineage>
        <taxon>Eukaryota</taxon>
        <taxon>Viridiplantae</taxon>
        <taxon>Streptophyta</taxon>
        <taxon>Embryophyta</taxon>
        <taxon>Tracheophyta</taxon>
        <taxon>Spermatophyta</taxon>
        <taxon>Magnoliopsida</taxon>
        <taxon>eudicotyledons</taxon>
        <taxon>Gunneridae</taxon>
        <taxon>Pentapetalae</taxon>
        <taxon>rosids</taxon>
        <taxon>fabids</taxon>
        <taxon>Rosales</taxon>
        <taxon>Rhamnaceae</taxon>
        <taxon>Paliureae</taxon>
        <taxon>Ziziphus</taxon>
    </lineage>
</organism>
<proteinExistence type="inferred from homology"/>
<evidence type="ECO:0000313" key="8">
    <source>
        <dbReference type="EMBL" id="KAH7537242.1"/>
    </source>
</evidence>
<feature type="transmembrane region" description="Helical" evidence="6">
    <location>
        <begin position="237"/>
        <end position="256"/>
    </location>
</feature>